<dbReference type="GO" id="GO:0042802">
    <property type="term" value="F:identical protein binding"/>
    <property type="evidence" value="ECO:0007669"/>
    <property type="project" value="UniProtKB-ARBA"/>
</dbReference>
<dbReference type="PANTHER" id="PTHR45569:SF1">
    <property type="entry name" value="SENSOR PROTEIN KDPD"/>
    <property type="match status" value="1"/>
</dbReference>
<dbReference type="SUPFAM" id="SSF47384">
    <property type="entry name" value="Homodimeric domain of signal transducing histidine kinase"/>
    <property type="match status" value="1"/>
</dbReference>
<evidence type="ECO:0000256" key="2">
    <source>
        <dbReference type="ARBA" id="ARBA00004141"/>
    </source>
</evidence>
<evidence type="ECO:0000256" key="9">
    <source>
        <dbReference type="ARBA" id="ARBA00022840"/>
    </source>
</evidence>
<dbReference type="SUPFAM" id="SSF55874">
    <property type="entry name" value="ATPase domain of HSP90 chaperone/DNA topoisomerase II/histidine kinase"/>
    <property type="match status" value="1"/>
</dbReference>
<evidence type="ECO:0000256" key="3">
    <source>
        <dbReference type="ARBA" id="ARBA00012438"/>
    </source>
</evidence>
<dbReference type="Gene3D" id="1.20.120.620">
    <property type="entry name" value="Backbone structure of the membrane domain of e. Coli histidine kinase receptor kdpd"/>
    <property type="match status" value="1"/>
</dbReference>
<keyword evidence="11" id="KW-0902">Two-component regulatory system</keyword>
<dbReference type="InterPro" id="IPR004358">
    <property type="entry name" value="Sig_transdc_His_kin-like_C"/>
</dbReference>
<dbReference type="InterPro" id="IPR036890">
    <property type="entry name" value="HATPase_C_sf"/>
</dbReference>
<dbReference type="GO" id="GO:0005886">
    <property type="term" value="C:plasma membrane"/>
    <property type="evidence" value="ECO:0007669"/>
    <property type="project" value="TreeGrafter"/>
</dbReference>
<dbReference type="EMBL" id="BNJK01000002">
    <property type="protein sequence ID" value="GHO99081.1"/>
    <property type="molecule type" value="Genomic_DNA"/>
</dbReference>
<evidence type="ECO:0000313" key="15">
    <source>
        <dbReference type="EMBL" id="GHO99081.1"/>
    </source>
</evidence>
<dbReference type="CDD" id="cd00075">
    <property type="entry name" value="HATPase"/>
    <property type="match status" value="1"/>
</dbReference>
<dbReference type="PROSITE" id="PS50109">
    <property type="entry name" value="HIS_KIN"/>
    <property type="match status" value="1"/>
</dbReference>
<dbReference type="InterPro" id="IPR036097">
    <property type="entry name" value="HisK_dim/P_sf"/>
</dbReference>
<feature type="transmembrane region" description="Helical" evidence="13">
    <location>
        <begin position="21"/>
        <end position="42"/>
    </location>
</feature>
<comment type="subcellular location">
    <subcellularLocation>
        <location evidence="2">Membrane</location>
        <topology evidence="2">Multi-pass membrane protein</topology>
    </subcellularLocation>
</comment>
<evidence type="ECO:0000256" key="5">
    <source>
        <dbReference type="ARBA" id="ARBA00022679"/>
    </source>
</evidence>
<keyword evidence="9" id="KW-0067">ATP-binding</keyword>
<keyword evidence="10 13" id="KW-1133">Transmembrane helix</keyword>
<dbReference type="FunFam" id="3.30.565.10:FF:000042">
    <property type="entry name" value="Two-component sensor histidine kinase KdpD"/>
    <property type="match status" value="1"/>
</dbReference>
<evidence type="ECO:0000256" key="12">
    <source>
        <dbReference type="ARBA" id="ARBA00023136"/>
    </source>
</evidence>
<dbReference type="AlphaFoldDB" id="A0A8J3J1J1"/>
<dbReference type="InterPro" id="IPR005467">
    <property type="entry name" value="His_kinase_dom"/>
</dbReference>
<dbReference type="Proteomes" id="UP000597444">
    <property type="component" value="Unassembled WGS sequence"/>
</dbReference>
<dbReference type="Pfam" id="PF13493">
    <property type="entry name" value="DUF4118"/>
    <property type="match status" value="1"/>
</dbReference>
<accession>A0A8J3J1J1</accession>
<dbReference type="PRINTS" id="PR00344">
    <property type="entry name" value="BCTRLSENSOR"/>
</dbReference>
<dbReference type="SMART" id="SM00387">
    <property type="entry name" value="HATPase_c"/>
    <property type="match status" value="1"/>
</dbReference>
<dbReference type="Gene3D" id="1.10.287.130">
    <property type="match status" value="1"/>
</dbReference>
<keyword evidence="12 13" id="KW-0472">Membrane</keyword>
<evidence type="ECO:0000256" key="1">
    <source>
        <dbReference type="ARBA" id="ARBA00000085"/>
    </source>
</evidence>
<evidence type="ECO:0000256" key="13">
    <source>
        <dbReference type="SAM" id="Phobius"/>
    </source>
</evidence>
<evidence type="ECO:0000256" key="7">
    <source>
        <dbReference type="ARBA" id="ARBA00022741"/>
    </source>
</evidence>
<dbReference type="InterPro" id="IPR052023">
    <property type="entry name" value="Histidine_kinase_KdpD"/>
</dbReference>
<dbReference type="RefSeq" id="WP_220209743.1">
    <property type="nucleotide sequence ID" value="NZ_BNJK01000002.1"/>
</dbReference>
<dbReference type="InterPro" id="IPR003594">
    <property type="entry name" value="HATPase_dom"/>
</dbReference>
<evidence type="ECO:0000256" key="8">
    <source>
        <dbReference type="ARBA" id="ARBA00022777"/>
    </source>
</evidence>
<dbReference type="Gene3D" id="3.30.565.10">
    <property type="entry name" value="Histidine kinase-like ATPase, C-terminal domain"/>
    <property type="match status" value="1"/>
</dbReference>
<dbReference type="SMART" id="SM00388">
    <property type="entry name" value="HisKA"/>
    <property type="match status" value="1"/>
</dbReference>
<evidence type="ECO:0000313" key="16">
    <source>
        <dbReference type="Proteomes" id="UP000597444"/>
    </source>
</evidence>
<evidence type="ECO:0000256" key="6">
    <source>
        <dbReference type="ARBA" id="ARBA00022692"/>
    </source>
</evidence>
<gene>
    <name evidence="15" type="ORF">KSF_091290</name>
</gene>
<organism evidence="15 16">
    <name type="scientific">Reticulibacter mediterranei</name>
    <dbReference type="NCBI Taxonomy" id="2778369"/>
    <lineage>
        <taxon>Bacteria</taxon>
        <taxon>Bacillati</taxon>
        <taxon>Chloroflexota</taxon>
        <taxon>Ktedonobacteria</taxon>
        <taxon>Ktedonobacterales</taxon>
        <taxon>Reticulibacteraceae</taxon>
        <taxon>Reticulibacter</taxon>
    </lineage>
</organism>
<proteinExistence type="predicted"/>
<keyword evidence="7" id="KW-0547">Nucleotide-binding</keyword>
<keyword evidence="16" id="KW-1185">Reference proteome</keyword>
<keyword evidence="5" id="KW-0808">Transferase</keyword>
<dbReference type="InterPro" id="IPR038318">
    <property type="entry name" value="KdpD_sf"/>
</dbReference>
<comment type="caution">
    <text evidence="15">The sequence shown here is derived from an EMBL/GenBank/DDBJ whole genome shotgun (WGS) entry which is preliminary data.</text>
</comment>
<evidence type="ECO:0000259" key="14">
    <source>
        <dbReference type="PROSITE" id="PS50109"/>
    </source>
</evidence>
<evidence type="ECO:0000256" key="10">
    <source>
        <dbReference type="ARBA" id="ARBA00022989"/>
    </source>
</evidence>
<comment type="catalytic activity">
    <reaction evidence="1">
        <text>ATP + protein L-histidine = ADP + protein N-phospho-L-histidine.</text>
        <dbReference type="EC" id="2.7.13.3"/>
    </reaction>
</comment>
<dbReference type="InterPro" id="IPR025201">
    <property type="entry name" value="KdpD_TM"/>
</dbReference>
<dbReference type="Pfam" id="PF00512">
    <property type="entry name" value="HisKA"/>
    <property type="match status" value="1"/>
</dbReference>
<keyword evidence="8" id="KW-0418">Kinase</keyword>
<feature type="domain" description="Histidine kinase" evidence="14">
    <location>
        <begin position="154"/>
        <end position="373"/>
    </location>
</feature>
<protein>
    <recommendedName>
        <fullName evidence="3">histidine kinase</fullName>
        <ecNumber evidence="3">2.7.13.3</ecNumber>
    </recommendedName>
</protein>
<dbReference type="Pfam" id="PF02518">
    <property type="entry name" value="HATPase_c"/>
    <property type="match status" value="1"/>
</dbReference>
<dbReference type="PANTHER" id="PTHR45569">
    <property type="entry name" value="SENSOR PROTEIN KDPD"/>
    <property type="match status" value="1"/>
</dbReference>
<name>A0A8J3J1J1_9CHLR</name>
<keyword evidence="6 13" id="KW-0812">Transmembrane</keyword>
<evidence type="ECO:0000256" key="11">
    <source>
        <dbReference type="ARBA" id="ARBA00023012"/>
    </source>
</evidence>
<evidence type="ECO:0000256" key="4">
    <source>
        <dbReference type="ARBA" id="ARBA00022553"/>
    </source>
</evidence>
<dbReference type="CDD" id="cd00082">
    <property type="entry name" value="HisKA"/>
    <property type="match status" value="1"/>
</dbReference>
<dbReference type="GO" id="GO:0005524">
    <property type="term" value="F:ATP binding"/>
    <property type="evidence" value="ECO:0007669"/>
    <property type="project" value="UniProtKB-KW"/>
</dbReference>
<dbReference type="GO" id="GO:0000155">
    <property type="term" value="F:phosphorelay sensor kinase activity"/>
    <property type="evidence" value="ECO:0007669"/>
    <property type="project" value="InterPro"/>
</dbReference>
<feature type="transmembrane region" description="Helical" evidence="13">
    <location>
        <begin position="103"/>
        <end position="121"/>
    </location>
</feature>
<dbReference type="InterPro" id="IPR003661">
    <property type="entry name" value="HisK_dim/P_dom"/>
</dbReference>
<keyword evidence="4" id="KW-0597">Phosphoprotein</keyword>
<dbReference type="EC" id="2.7.13.3" evidence="3"/>
<reference evidence="15" key="1">
    <citation type="submission" date="2020-10" db="EMBL/GenBank/DDBJ databases">
        <title>Taxonomic study of unclassified bacteria belonging to the class Ktedonobacteria.</title>
        <authorList>
            <person name="Yabe S."/>
            <person name="Wang C.M."/>
            <person name="Zheng Y."/>
            <person name="Sakai Y."/>
            <person name="Cavaletti L."/>
            <person name="Monciardini P."/>
            <person name="Donadio S."/>
        </authorList>
    </citation>
    <scope>NUCLEOTIDE SEQUENCE</scope>
    <source>
        <strain evidence="15">ID150040</strain>
    </source>
</reference>
<sequence length="380" mass="42814">MHRVASLPIFKIEQEQRWRRYLLDTLLALGSIFSITALIWFFQLYQKIPDSFLVYTLAILALAGLRGLFPALLASFVAFFSFDILFVPPLYRLAVTKFEDVLTLLIFLITAVITSQFAATLRQRVEDAHHREQARIRMEALQRTDALRLALLSSVSHDIRTPLSTIKTAITSLGEEDVQWDEETRRGFIASIERETDRLNNLVENLLDMSRIEAGLLHPERIWYPLDELILDVLNRMDTRLQGRKVETHLPNQLSPVELDYVMIDQVLTNLLENAIRYTPAGSPIDISIQQHNKEVVVSIADHGPGIAPEEREQIFDKFYRVKGKTSDSGTAQGTGLGLAICRGLIEAHGGTIHVEARPGGGADFRFTLPLSNSGGMELL</sequence>